<evidence type="ECO:0000259" key="12">
    <source>
        <dbReference type="SMART" id="SM01264"/>
    </source>
</evidence>
<keyword evidence="11" id="KW-0496">Mitochondrion</keyword>
<dbReference type="InterPro" id="IPR011249">
    <property type="entry name" value="Metalloenz_LuxS/M16"/>
</dbReference>
<dbReference type="GO" id="GO:0046872">
    <property type="term" value="F:metal ion binding"/>
    <property type="evidence" value="ECO:0007669"/>
    <property type="project" value="UniProtKB-KW"/>
</dbReference>
<keyword evidence="7" id="KW-0378">Hydrolase</keyword>
<dbReference type="PANTHER" id="PTHR43016">
    <property type="entry name" value="PRESEQUENCE PROTEASE"/>
    <property type="match status" value="1"/>
</dbReference>
<dbReference type="AlphaFoldDB" id="A0A6G1SA68"/>
<dbReference type="Pfam" id="PF22516">
    <property type="entry name" value="PreP_C"/>
    <property type="match status" value="1"/>
</dbReference>
<evidence type="ECO:0000256" key="6">
    <source>
        <dbReference type="ARBA" id="ARBA00022723"/>
    </source>
</evidence>
<gene>
    <name evidence="13" type="primary">pitrm1_0</name>
    <name evidence="13" type="ORF">g.15393</name>
</gene>
<dbReference type="Pfam" id="PF05193">
    <property type="entry name" value="Peptidase_M16_C"/>
    <property type="match status" value="1"/>
</dbReference>
<keyword evidence="8" id="KW-0862">Zinc</keyword>
<dbReference type="Pfam" id="PF00675">
    <property type="entry name" value="Peptidase_M16"/>
    <property type="match status" value="1"/>
</dbReference>
<keyword evidence="10" id="KW-0482">Metalloprotease</keyword>
<keyword evidence="9" id="KW-0809">Transit peptide</keyword>
<dbReference type="SMART" id="SM01264">
    <property type="entry name" value="M16C_associated"/>
    <property type="match status" value="1"/>
</dbReference>
<evidence type="ECO:0000256" key="3">
    <source>
        <dbReference type="ARBA" id="ARBA00007575"/>
    </source>
</evidence>
<dbReference type="GO" id="GO:0016485">
    <property type="term" value="P:protein processing"/>
    <property type="evidence" value="ECO:0007669"/>
    <property type="project" value="TreeGrafter"/>
</dbReference>
<dbReference type="EMBL" id="GGYP01002623">
    <property type="protein sequence ID" value="MDE47394.1"/>
    <property type="molecule type" value="Transcribed_RNA"/>
</dbReference>
<dbReference type="GO" id="GO:0004222">
    <property type="term" value="F:metalloendopeptidase activity"/>
    <property type="evidence" value="ECO:0007669"/>
    <property type="project" value="TreeGrafter"/>
</dbReference>
<dbReference type="FunFam" id="3.30.830.10:FF:000011">
    <property type="entry name" value="Presequence protease, mitochondrial"/>
    <property type="match status" value="1"/>
</dbReference>
<protein>
    <recommendedName>
        <fullName evidence="4">Presequence protease, mitochondrial</fullName>
    </recommendedName>
</protein>
<comment type="similarity">
    <text evidence="3">Belongs to the peptidase M16 family. PreP subfamily.</text>
</comment>
<dbReference type="SUPFAM" id="SSF63411">
    <property type="entry name" value="LuxS/MPP-like metallohydrolase"/>
    <property type="match status" value="4"/>
</dbReference>
<evidence type="ECO:0000256" key="1">
    <source>
        <dbReference type="ARBA" id="ARBA00001947"/>
    </source>
</evidence>
<organism evidence="13">
    <name type="scientific">Aceria tosichella</name>
    <name type="common">wheat curl mite</name>
    <dbReference type="NCBI Taxonomy" id="561515"/>
    <lineage>
        <taxon>Eukaryota</taxon>
        <taxon>Metazoa</taxon>
        <taxon>Ecdysozoa</taxon>
        <taxon>Arthropoda</taxon>
        <taxon>Chelicerata</taxon>
        <taxon>Arachnida</taxon>
        <taxon>Acari</taxon>
        <taxon>Acariformes</taxon>
        <taxon>Trombidiformes</taxon>
        <taxon>Prostigmata</taxon>
        <taxon>Eupodina</taxon>
        <taxon>Eriophyoidea</taxon>
        <taxon>Eriophyidae</taxon>
        <taxon>Eriophyinae</taxon>
        <taxon>Aceriini</taxon>
        <taxon>Aceria</taxon>
    </lineage>
</organism>
<evidence type="ECO:0000256" key="8">
    <source>
        <dbReference type="ARBA" id="ARBA00022833"/>
    </source>
</evidence>
<dbReference type="PANTHER" id="PTHR43016:SF13">
    <property type="entry name" value="PRESEQUENCE PROTEASE, MITOCHONDRIAL"/>
    <property type="match status" value="1"/>
</dbReference>
<name>A0A6G1SA68_9ACAR</name>
<evidence type="ECO:0000313" key="13">
    <source>
        <dbReference type="EMBL" id="MDE47394.1"/>
    </source>
</evidence>
<comment type="subcellular location">
    <subcellularLocation>
        <location evidence="2">Mitochondrion</location>
    </subcellularLocation>
</comment>
<accession>A0A6G1SA68</accession>
<evidence type="ECO:0000256" key="4">
    <source>
        <dbReference type="ARBA" id="ARBA00020167"/>
    </source>
</evidence>
<comment type="cofactor">
    <cofactor evidence="1">
        <name>Zn(2+)</name>
        <dbReference type="ChEBI" id="CHEBI:29105"/>
    </cofactor>
</comment>
<evidence type="ECO:0000256" key="7">
    <source>
        <dbReference type="ARBA" id="ARBA00022801"/>
    </source>
</evidence>
<dbReference type="Pfam" id="PF08367">
    <property type="entry name" value="M16C_assoc"/>
    <property type="match status" value="1"/>
</dbReference>
<dbReference type="InterPro" id="IPR007863">
    <property type="entry name" value="Peptidase_M16_C"/>
</dbReference>
<dbReference type="FunFam" id="3.30.830.10:FF:000013">
    <property type="entry name" value="Mitochondrial presequence protease"/>
    <property type="match status" value="1"/>
</dbReference>
<dbReference type="InterPro" id="IPR055130">
    <property type="entry name" value="PreP_C"/>
</dbReference>
<dbReference type="InterPro" id="IPR013578">
    <property type="entry name" value="Peptidase_M16C_assoc"/>
</dbReference>
<proteinExistence type="inferred from homology"/>
<evidence type="ECO:0000256" key="10">
    <source>
        <dbReference type="ARBA" id="ARBA00023049"/>
    </source>
</evidence>
<evidence type="ECO:0000256" key="2">
    <source>
        <dbReference type="ARBA" id="ARBA00004173"/>
    </source>
</evidence>
<keyword evidence="5 13" id="KW-0645">Protease</keyword>
<dbReference type="Gene3D" id="3.30.830.10">
    <property type="entry name" value="Metalloenzyme, LuxS/M16 peptidase-like"/>
    <property type="match status" value="4"/>
</dbReference>
<sequence length="1004" mass="114286">MSQLLLLKSACPTWTSRSLVSRLLSTNRVFNSQAAAAAAETNDLKVGDKVHGYKVERIDFIKELNIKPYYLRHQSTGAEHLHVHKEGDGNNVFAVSLRTTPTSSSGVAHILEHLALCGSKQFAVRDPFFKMTTRSLATFMNAMTGPDFTVYPFSTQNKRDFENLLKVYTDAVFFPRLRPVDFRQEGWRLEHEVPDNKETPIVIRGVVYNEMKGVFSSSSSIYGRQLLNNLFPDTTYRYESGGDPEDIPKLSHDELKRFHQLHYHPSNAKFFTYGDFPLEDHLRLIDELVLSKFSENSQAREKSLVTEQAFWDKARTVDISCPPDPMSATPDKQATTSISYLLPTQINDHNEMFSLQLLSSLLIDGPNAPFYKSLIESGIGADYSPSTGLATYTKQPYFSVGLQNIHPNDTTKVHQIIEDTFRKAAETGFSSDRVDAALHDIELSLKHIRGNFGLRLVMSMESVWNHDGDVIDYFKVNKCVKKFKEDLASDKDYWKKLIEKYFLKNNHNLILNMSPDASYEEKRKEREKSLLEDKTSQLDDVELQTILYEGMELLKIQNSKDDPSILPCLDPSKDISRDLLYRTELEFDEHNGASIQLCEQPTNEVVYFRAITDIGDKLEEHGLIDYLPLFCDVATKLGAGSYTRQQFAQKIQLTTGGMGVSMMINPSLSKFDVFKKEICFGSHCLHRNTGHMFELWSNVFKQIHFHENKEYLFQLIKAAAAELSEGISHSGHAYAIKRSASSLSVVSSIDERLSGLTHVARMKDMASKENIDDIVEKLRNIARIALDPSNMKCAINAEPQKIKQINDELKKFIDTAKEVQKADEGFNIKPVEYECTKVEDMKFPFATHFVAKSLVTVPRLHKHHAKLAIMSKLISSKYLLREIREKGGAYGAGARLSNSGLLHFYSYRDPNTDKTIKAFDDSCNWLVEGEEYNERDIEESKLGVFQDIDKPVEPGRRGLNYFTTGETDDMRQDYRKRLLDVNKDDVVKVAKKFLNQKNAGTHII</sequence>
<evidence type="ECO:0000256" key="11">
    <source>
        <dbReference type="ARBA" id="ARBA00023128"/>
    </source>
</evidence>
<dbReference type="InterPro" id="IPR011765">
    <property type="entry name" value="Pept_M16_N"/>
</dbReference>
<evidence type="ECO:0000256" key="5">
    <source>
        <dbReference type="ARBA" id="ARBA00022670"/>
    </source>
</evidence>
<keyword evidence="6" id="KW-0479">Metal-binding</keyword>
<evidence type="ECO:0000256" key="9">
    <source>
        <dbReference type="ARBA" id="ARBA00022946"/>
    </source>
</evidence>
<dbReference type="GO" id="GO:0005759">
    <property type="term" value="C:mitochondrial matrix"/>
    <property type="evidence" value="ECO:0007669"/>
    <property type="project" value="TreeGrafter"/>
</dbReference>
<dbReference type="FunFam" id="3.30.830.10:FF:000009">
    <property type="entry name" value="Presequence protease, mitochondrial"/>
    <property type="match status" value="1"/>
</dbReference>
<feature type="domain" description="Peptidase M16C associated" evidence="12">
    <location>
        <begin position="513"/>
        <end position="765"/>
    </location>
</feature>
<reference evidence="13" key="1">
    <citation type="submission" date="2018-10" db="EMBL/GenBank/DDBJ databases">
        <title>Transcriptome assembly of Aceria tosichella (Wheat curl mite) Type 2.</title>
        <authorList>
            <person name="Scully E.D."/>
            <person name="Geib S.M."/>
            <person name="Palmer N.A."/>
            <person name="Gupta A.K."/>
            <person name="Sarath G."/>
            <person name="Tatineni S."/>
        </authorList>
    </citation>
    <scope>NUCLEOTIDE SEQUENCE</scope>
    <source>
        <strain evidence="13">LincolnNE</strain>
    </source>
</reference>